<dbReference type="InterPro" id="IPR020629">
    <property type="entry name" value="FPG_Glyclase"/>
</dbReference>
<dbReference type="NCBIfam" id="TIGR00577">
    <property type="entry name" value="fpg"/>
    <property type="match status" value="1"/>
</dbReference>
<dbReference type="InterPro" id="IPR035937">
    <property type="entry name" value="FPG_N"/>
</dbReference>
<proteinExistence type="inferred from homology"/>
<dbReference type="InterPro" id="IPR015887">
    <property type="entry name" value="DNA_glyclase_Znf_dom_DNA_BS"/>
</dbReference>
<dbReference type="InterPro" id="IPR015886">
    <property type="entry name" value="H2TH_FPG"/>
</dbReference>
<evidence type="ECO:0000313" key="18">
    <source>
        <dbReference type="EMBL" id="TDR23424.1"/>
    </source>
</evidence>
<accession>A0A4R6XYM9</accession>
<dbReference type="PANTHER" id="PTHR22993:SF9">
    <property type="entry name" value="FORMAMIDOPYRIMIDINE-DNA GLYCOSYLASE"/>
    <property type="match status" value="1"/>
</dbReference>
<evidence type="ECO:0000256" key="6">
    <source>
        <dbReference type="ARBA" id="ARBA00022771"/>
    </source>
</evidence>
<keyword evidence="12 15" id="KW-0511">Multifunctional enzyme</keyword>
<feature type="active site" description="Schiff-base intermediate with DNA" evidence="15">
    <location>
        <position position="2"/>
    </location>
</feature>
<name>A0A4R6XYM9_9GAMM</name>
<evidence type="ECO:0000256" key="15">
    <source>
        <dbReference type="HAMAP-Rule" id="MF_00103"/>
    </source>
</evidence>
<sequence>MPELPEVETTVRGIYPWLIDQEITTVNVYNAAMRWPIPPEVNDLTGVRICHVSRRAKYILIELSNQAHLILHLGMSGVIRVVDANESLLKHDHFELVLSHGKALRLNDPRRFGCVLMTNQPLDDHKLLSKLGPEPLSEHFSGRWLKQQAKNKQTLIKNFIMNNQVVVGVGNIYAAESLFLAGIRPTRKVSNISLKQYQQLAQVIKGVLQQAIEVGGTTLKDFKNIDGKPGYFKQELQVYGRAGEACYACGKSIKSLIIGQRASCYCPGCQK</sequence>
<dbReference type="InterPro" id="IPR000214">
    <property type="entry name" value="Znf_DNA_glyclase/AP_lyase"/>
</dbReference>
<evidence type="ECO:0000256" key="14">
    <source>
        <dbReference type="ARBA" id="ARBA00044632"/>
    </source>
</evidence>
<feature type="binding site" evidence="15">
    <location>
        <position position="152"/>
    </location>
    <ligand>
        <name>DNA</name>
        <dbReference type="ChEBI" id="CHEBI:16991"/>
    </ligand>
</feature>
<comment type="subunit">
    <text evidence="3 15">Monomer.</text>
</comment>
<dbReference type="PROSITE" id="PS51068">
    <property type="entry name" value="FPG_CAT"/>
    <property type="match status" value="1"/>
</dbReference>
<comment type="similarity">
    <text evidence="2 15">Belongs to the FPG family.</text>
</comment>
<gene>
    <name evidence="15" type="primary">mutM</name>
    <name evidence="15" type="synonym">fpg</name>
    <name evidence="18" type="ORF">C8D91_0285</name>
</gene>
<keyword evidence="11 15" id="KW-0456">Lyase</keyword>
<dbReference type="CDD" id="cd08966">
    <property type="entry name" value="EcFpg-like_N"/>
    <property type="match status" value="1"/>
</dbReference>
<reference evidence="18 19" key="1">
    <citation type="submission" date="2019-03" db="EMBL/GenBank/DDBJ databases">
        <title>Genomic Encyclopedia of Type Strains, Phase IV (KMG-IV): sequencing the most valuable type-strain genomes for metagenomic binning, comparative biology and taxonomic classification.</title>
        <authorList>
            <person name="Goeker M."/>
        </authorList>
    </citation>
    <scope>NUCLEOTIDE SEQUENCE [LARGE SCALE GENOMIC DNA]</scope>
    <source>
        <strain evidence="18 19">DSM 25488</strain>
    </source>
</reference>
<feature type="binding site" evidence="15">
    <location>
        <position position="110"/>
    </location>
    <ligand>
        <name>DNA</name>
        <dbReference type="ChEBI" id="CHEBI:16991"/>
    </ligand>
</feature>
<dbReference type="GO" id="GO:0003684">
    <property type="term" value="F:damaged DNA binding"/>
    <property type="evidence" value="ECO:0007669"/>
    <property type="project" value="InterPro"/>
</dbReference>
<dbReference type="AlphaFoldDB" id="A0A4R6XYM9"/>
<evidence type="ECO:0000256" key="10">
    <source>
        <dbReference type="ARBA" id="ARBA00023204"/>
    </source>
</evidence>
<dbReference type="EC" id="3.2.2.23" evidence="15"/>
<evidence type="ECO:0000256" key="1">
    <source>
        <dbReference type="ARBA" id="ARBA00001668"/>
    </source>
</evidence>
<feature type="domain" description="Formamidopyrimidine-DNA glycosylase catalytic" evidence="17">
    <location>
        <begin position="2"/>
        <end position="113"/>
    </location>
</feature>
<protein>
    <recommendedName>
        <fullName evidence="15">Formamidopyrimidine-DNA glycosylase</fullName>
        <shortName evidence="15">Fapy-DNA glycosylase</shortName>
        <ecNumber evidence="15">3.2.2.23</ecNumber>
    </recommendedName>
    <alternativeName>
        <fullName evidence="15">DNA-(apurinic or apyrimidinic site) lyase MutM</fullName>
        <shortName evidence="15">AP lyase MutM</shortName>
        <ecNumber evidence="15">4.2.99.18</ecNumber>
    </alternativeName>
</protein>
<dbReference type="Proteomes" id="UP000295724">
    <property type="component" value="Unassembled WGS sequence"/>
</dbReference>
<keyword evidence="7 15" id="KW-0378">Hydrolase</keyword>
<evidence type="ECO:0000256" key="4">
    <source>
        <dbReference type="ARBA" id="ARBA00022723"/>
    </source>
</evidence>
<dbReference type="GO" id="GO:0008270">
    <property type="term" value="F:zinc ion binding"/>
    <property type="evidence" value="ECO:0007669"/>
    <property type="project" value="UniProtKB-UniRule"/>
</dbReference>
<keyword evidence="4 15" id="KW-0479">Metal-binding</keyword>
<keyword evidence="13 15" id="KW-0326">Glycosidase</keyword>
<feature type="active site" description="Proton donor; for beta-elimination activity" evidence="15">
    <location>
        <position position="57"/>
    </location>
</feature>
<evidence type="ECO:0000256" key="2">
    <source>
        <dbReference type="ARBA" id="ARBA00009409"/>
    </source>
</evidence>
<dbReference type="SMART" id="SM01232">
    <property type="entry name" value="H2TH"/>
    <property type="match status" value="1"/>
</dbReference>
<evidence type="ECO:0000256" key="3">
    <source>
        <dbReference type="ARBA" id="ARBA00011245"/>
    </source>
</evidence>
<keyword evidence="19" id="KW-1185">Reference proteome</keyword>
<dbReference type="NCBIfam" id="NF002211">
    <property type="entry name" value="PRK01103.1"/>
    <property type="match status" value="1"/>
</dbReference>
<comment type="catalytic activity">
    <reaction evidence="1 15">
        <text>Hydrolysis of DNA containing ring-opened 7-methylguanine residues, releasing 2,6-diamino-4-hydroxy-5-(N-methyl)formamidopyrimidine.</text>
        <dbReference type="EC" id="3.2.2.23"/>
    </reaction>
</comment>
<evidence type="ECO:0000256" key="9">
    <source>
        <dbReference type="ARBA" id="ARBA00023125"/>
    </source>
</evidence>
<dbReference type="Gene3D" id="3.20.190.10">
    <property type="entry name" value="MutM-like, N-terminal"/>
    <property type="match status" value="1"/>
</dbReference>
<comment type="cofactor">
    <cofactor evidence="15">
        <name>Zn(2+)</name>
        <dbReference type="ChEBI" id="CHEBI:29105"/>
    </cofactor>
    <text evidence="15">Binds 1 zinc ion per subunit.</text>
</comment>
<dbReference type="OrthoDB" id="9800855at2"/>
<feature type="active site" description="Proton donor" evidence="15">
    <location>
        <position position="3"/>
    </location>
</feature>
<dbReference type="SUPFAM" id="SSF46946">
    <property type="entry name" value="S13-like H2TH domain"/>
    <property type="match status" value="1"/>
</dbReference>
<evidence type="ECO:0000259" key="16">
    <source>
        <dbReference type="PROSITE" id="PS51066"/>
    </source>
</evidence>
<keyword evidence="8 15" id="KW-0862">Zinc</keyword>
<dbReference type="Pfam" id="PF01149">
    <property type="entry name" value="Fapy_DNA_glyco"/>
    <property type="match status" value="1"/>
</dbReference>
<dbReference type="FunFam" id="3.20.190.10:FF:000001">
    <property type="entry name" value="Formamidopyrimidine-DNA glycosylase"/>
    <property type="match status" value="1"/>
</dbReference>
<dbReference type="RefSeq" id="WP_099017931.1">
    <property type="nucleotide sequence ID" value="NZ_NIHB01000001.1"/>
</dbReference>
<dbReference type="EC" id="4.2.99.18" evidence="15"/>
<feature type="domain" description="FPG-type" evidence="16">
    <location>
        <begin position="237"/>
        <end position="271"/>
    </location>
</feature>
<dbReference type="Gene3D" id="1.10.8.50">
    <property type="match status" value="1"/>
</dbReference>
<dbReference type="SUPFAM" id="SSF57716">
    <property type="entry name" value="Glucocorticoid receptor-like (DNA-binding domain)"/>
    <property type="match status" value="1"/>
</dbReference>
<keyword evidence="10 15" id="KW-0234">DNA repair</keyword>
<dbReference type="InterPro" id="IPR012319">
    <property type="entry name" value="FPG_cat"/>
</dbReference>
<keyword evidence="9 15" id="KW-0238">DNA-binding</keyword>
<organism evidence="18 19">
    <name type="scientific">Marinicella litoralis</name>
    <dbReference type="NCBI Taxonomy" id="644220"/>
    <lineage>
        <taxon>Bacteria</taxon>
        <taxon>Pseudomonadati</taxon>
        <taxon>Pseudomonadota</taxon>
        <taxon>Gammaproteobacteria</taxon>
        <taxon>Lysobacterales</taxon>
        <taxon>Marinicellaceae</taxon>
        <taxon>Marinicella</taxon>
    </lineage>
</organism>
<evidence type="ECO:0000256" key="7">
    <source>
        <dbReference type="ARBA" id="ARBA00022801"/>
    </source>
</evidence>
<evidence type="ECO:0000256" key="12">
    <source>
        <dbReference type="ARBA" id="ARBA00023268"/>
    </source>
</evidence>
<comment type="function">
    <text evidence="15">Involved in base excision repair of DNA damaged by oxidation or by mutagenic agents. Acts as DNA glycosylase that recognizes and removes damaged bases. Has a preference for oxidized purines, such as 7,8-dihydro-8-oxoguanine (8-oxoG). Has AP (apurinic/apyrimidinic) lyase activity and introduces nicks in the DNA strand. Cleaves the DNA backbone by beta-delta elimination to generate a single-strand break at the site of the removed base with both 3'- and 5'-phosphates.</text>
</comment>
<evidence type="ECO:0000259" key="17">
    <source>
        <dbReference type="PROSITE" id="PS51068"/>
    </source>
</evidence>
<comment type="caution">
    <text evidence="18">The sequence shown here is derived from an EMBL/GenBank/DDBJ whole genome shotgun (WGS) entry which is preliminary data.</text>
</comment>
<keyword evidence="5 15" id="KW-0227">DNA damage</keyword>
<dbReference type="GO" id="GO:0006284">
    <property type="term" value="P:base-excision repair"/>
    <property type="evidence" value="ECO:0007669"/>
    <property type="project" value="InterPro"/>
</dbReference>
<dbReference type="GO" id="GO:0140078">
    <property type="term" value="F:class I DNA-(apurinic or apyrimidinic site) endonuclease activity"/>
    <property type="evidence" value="ECO:0007669"/>
    <property type="project" value="UniProtKB-EC"/>
</dbReference>
<feature type="binding site" evidence="15">
    <location>
        <position position="91"/>
    </location>
    <ligand>
        <name>DNA</name>
        <dbReference type="ChEBI" id="CHEBI:16991"/>
    </ligand>
</feature>
<dbReference type="FunFam" id="1.10.8.50:FF:000003">
    <property type="entry name" value="Formamidopyrimidine-DNA glycosylase"/>
    <property type="match status" value="1"/>
</dbReference>
<evidence type="ECO:0000256" key="13">
    <source>
        <dbReference type="ARBA" id="ARBA00023295"/>
    </source>
</evidence>
<comment type="catalytic activity">
    <reaction evidence="14 15">
        <text>2'-deoxyribonucleotide-(2'-deoxyribose 5'-phosphate)-2'-deoxyribonucleotide-DNA = a 3'-end 2'-deoxyribonucleotide-(2,3-dehydro-2,3-deoxyribose 5'-phosphate)-DNA + a 5'-end 5'-phospho-2'-deoxyribonucleoside-DNA + H(+)</text>
        <dbReference type="Rhea" id="RHEA:66592"/>
        <dbReference type="Rhea" id="RHEA-COMP:13180"/>
        <dbReference type="Rhea" id="RHEA-COMP:16897"/>
        <dbReference type="Rhea" id="RHEA-COMP:17067"/>
        <dbReference type="ChEBI" id="CHEBI:15378"/>
        <dbReference type="ChEBI" id="CHEBI:136412"/>
        <dbReference type="ChEBI" id="CHEBI:157695"/>
        <dbReference type="ChEBI" id="CHEBI:167181"/>
        <dbReference type="EC" id="4.2.99.18"/>
    </reaction>
</comment>
<evidence type="ECO:0000256" key="11">
    <source>
        <dbReference type="ARBA" id="ARBA00023239"/>
    </source>
</evidence>
<dbReference type="PROSITE" id="PS51066">
    <property type="entry name" value="ZF_FPG_2"/>
    <property type="match status" value="1"/>
</dbReference>
<evidence type="ECO:0000256" key="5">
    <source>
        <dbReference type="ARBA" id="ARBA00022763"/>
    </source>
</evidence>
<dbReference type="Pfam" id="PF06831">
    <property type="entry name" value="H2TH"/>
    <property type="match status" value="1"/>
</dbReference>
<dbReference type="SUPFAM" id="SSF81624">
    <property type="entry name" value="N-terminal domain of MutM-like DNA repair proteins"/>
    <property type="match status" value="1"/>
</dbReference>
<evidence type="ECO:0000256" key="8">
    <source>
        <dbReference type="ARBA" id="ARBA00022833"/>
    </source>
</evidence>
<dbReference type="InterPro" id="IPR010979">
    <property type="entry name" value="Ribosomal_uS13-like_H2TH"/>
</dbReference>
<dbReference type="PROSITE" id="PS01242">
    <property type="entry name" value="ZF_FPG_1"/>
    <property type="match status" value="1"/>
</dbReference>
<dbReference type="EMBL" id="SNZB01000001">
    <property type="protein sequence ID" value="TDR23424.1"/>
    <property type="molecule type" value="Genomic_DNA"/>
</dbReference>
<dbReference type="HAMAP" id="MF_00103">
    <property type="entry name" value="Fapy_DNA_glycosyl"/>
    <property type="match status" value="1"/>
</dbReference>
<dbReference type="PANTHER" id="PTHR22993">
    <property type="entry name" value="FORMAMIDOPYRIMIDINE-DNA GLYCOSYLASE"/>
    <property type="match status" value="1"/>
</dbReference>
<dbReference type="GO" id="GO:0034039">
    <property type="term" value="F:8-oxo-7,8-dihydroguanine DNA N-glycosylase activity"/>
    <property type="evidence" value="ECO:0007669"/>
    <property type="project" value="TreeGrafter"/>
</dbReference>
<evidence type="ECO:0000313" key="19">
    <source>
        <dbReference type="Proteomes" id="UP000295724"/>
    </source>
</evidence>
<feature type="active site" description="Proton donor; for delta-elimination activity" evidence="15">
    <location>
        <position position="261"/>
    </location>
</feature>
<dbReference type="SMART" id="SM00898">
    <property type="entry name" value="Fapy_DNA_glyco"/>
    <property type="match status" value="1"/>
</dbReference>
<keyword evidence="6 15" id="KW-0863">Zinc-finger</keyword>